<evidence type="ECO:0000313" key="2">
    <source>
        <dbReference type="Proteomes" id="UP000070376"/>
    </source>
</evidence>
<name>A0A133KJ47_HEYCO</name>
<reference evidence="2" key="1">
    <citation type="submission" date="2016-01" db="EMBL/GenBank/DDBJ databases">
        <authorList>
            <person name="Mitreva M."/>
            <person name="Pepin K.H."/>
            <person name="Mihindukulasuriya K.A."/>
            <person name="Fulton R."/>
            <person name="Fronick C."/>
            <person name="O'Laughlin M."/>
            <person name="Miner T."/>
            <person name="Herter B."/>
            <person name="Rosa B.A."/>
            <person name="Cordes M."/>
            <person name="Tomlinson C."/>
            <person name="Wollam A."/>
            <person name="Palsikar V.B."/>
            <person name="Mardis E.R."/>
            <person name="Wilson R.K."/>
        </authorList>
    </citation>
    <scope>NUCLEOTIDE SEQUENCE [LARGE SCALE GENOMIC DNA]</scope>
    <source>
        <strain evidence="2">GED7749B</strain>
    </source>
</reference>
<evidence type="ECO:0000313" key="1">
    <source>
        <dbReference type="EMBL" id="KWZ79619.1"/>
    </source>
</evidence>
<dbReference type="PATRIC" id="fig|1398.22.peg.2729"/>
<dbReference type="Proteomes" id="UP000070376">
    <property type="component" value="Unassembled WGS sequence"/>
</dbReference>
<comment type="caution">
    <text evidence="1">The sequence shown here is derived from an EMBL/GenBank/DDBJ whole genome shotgun (WGS) entry which is preliminary data.</text>
</comment>
<sequence>MPIFPLVLKTERLRAFQTEKTEKIAVTCFLKKDFDSEAQHEYNSR</sequence>
<dbReference type="AlphaFoldDB" id="A0A133KJ47"/>
<proteinExistence type="predicted"/>
<gene>
    <name evidence="1" type="ORF">HMPREF3213_02723</name>
</gene>
<protein>
    <submittedName>
        <fullName evidence="1">Uncharacterized protein</fullName>
    </submittedName>
</protein>
<organism evidence="1 2">
    <name type="scientific">Heyndrickxia coagulans</name>
    <name type="common">Weizmannia coagulans</name>
    <dbReference type="NCBI Taxonomy" id="1398"/>
    <lineage>
        <taxon>Bacteria</taxon>
        <taxon>Bacillati</taxon>
        <taxon>Bacillota</taxon>
        <taxon>Bacilli</taxon>
        <taxon>Bacillales</taxon>
        <taxon>Bacillaceae</taxon>
        <taxon>Heyndrickxia</taxon>
    </lineage>
</organism>
<accession>A0A133KJ47</accession>
<dbReference type="EMBL" id="LRPN01000116">
    <property type="protein sequence ID" value="KWZ79619.1"/>
    <property type="molecule type" value="Genomic_DNA"/>
</dbReference>